<dbReference type="GO" id="GO:0009898">
    <property type="term" value="C:cytoplasmic side of plasma membrane"/>
    <property type="evidence" value="ECO:0007669"/>
    <property type="project" value="UniProtKB-UniRule"/>
</dbReference>
<feature type="region of interest" description="Disordered" evidence="7">
    <location>
        <begin position="378"/>
        <end position="405"/>
    </location>
</feature>
<dbReference type="SUPFAM" id="SSF53067">
    <property type="entry name" value="Actin-like ATPase domain"/>
    <property type="match status" value="2"/>
</dbReference>
<dbReference type="HAMAP" id="MF_02033">
    <property type="entry name" value="FtsA"/>
    <property type="match status" value="1"/>
</dbReference>
<dbReference type="InterPro" id="IPR003494">
    <property type="entry name" value="SHS2_FtsA"/>
</dbReference>
<comment type="subcellular location">
    <subcellularLocation>
        <location evidence="5">Cell membrane</location>
        <topology evidence="5">Peripheral membrane protein</topology>
        <orientation evidence="5">Cytoplasmic side</orientation>
    </subcellularLocation>
    <text evidence="5">Localizes to the Z ring in an FtsZ-dependent manner. Targeted to the membrane through a conserved C-terminal amphipathic helix.</text>
</comment>
<dbReference type="Gene3D" id="3.30.420.40">
    <property type="match status" value="2"/>
</dbReference>
<dbReference type="InterPro" id="IPR020823">
    <property type="entry name" value="Cell_div_FtsA"/>
</dbReference>
<dbReference type="PANTHER" id="PTHR32432:SF4">
    <property type="entry name" value="CELL DIVISION PROTEIN FTSA"/>
    <property type="match status" value="1"/>
</dbReference>
<evidence type="ECO:0000313" key="9">
    <source>
        <dbReference type="EMBL" id="RIH77307.1"/>
    </source>
</evidence>
<sequence>MILVGLDVGTTKVTAVIGELSPDGILDIIGEGTVPSQGLRRGVVTNLERTTESIRQAVFQAERVAGVKAEQVWVGVAGAHVRSVTSHGLAAIRRGQQITITDVERAIEQAKAYPFEGDFELIHALPLEFRVDGQEGIRDPIGMAGVRLEVDVHLVAGSRGPLTNLRKAVEDAGLELQGLVLQAYASGLAVLSPEELSMTVMLVDIGGGTTDVAVFRQGRLAHSAVIPLGGDHVSQDIAKLLQIPVEEAERVAKKYGAALPELADPELVLEVSQEGTAQISYQAPDLARIIRPRLREILHLARQSVDEALGPLEITVGKVILTGGTSMVRGLEELARKQFNLPVRLGKPIGVQGLIDVVASPTHATAVGLVRHAASLAAQSHPVRSHRPSRSKAGQNSKPLLNSEGATNAASGLWERIKGMFKNFF</sequence>
<evidence type="ECO:0000256" key="6">
    <source>
        <dbReference type="PIRNR" id="PIRNR003101"/>
    </source>
</evidence>
<feature type="compositionally biased region" description="Polar residues" evidence="7">
    <location>
        <begin position="392"/>
        <end position="405"/>
    </location>
</feature>
<evidence type="ECO:0000313" key="10">
    <source>
        <dbReference type="Proteomes" id="UP000266089"/>
    </source>
</evidence>
<dbReference type="Proteomes" id="UP000266089">
    <property type="component" value="Unassembled WGS sequence"/>
</dbReference>
<organism evidence="9 10">
    <name type="scientific">Meiothermus taiwanensis</name>
    <dbReference type="NCBI Taxonomy" id="172827"/>
    <lineage>
        <taxon>Bacteria</taxon>
        <taxon>Thermotogati</taxon>
        <taxon>Deinococcota</taxon>
        <taxon>Deinococci</taxon>
        <taxon>Thermales</taxon>
        <taxon>Thermaceae</taxon>
        <taxon>Meiothermus</taxon>
    </lineage>
</organism>
<proteinExistence type="inferred from homology"/>
<dbReference type="OrthoDB" id="9768127at2"/>
<name>A0A399DYN3_9DEIN</name>
<dbReference type="CDD" id="cd24048">
    <property type="entry name" value="ASKHA_NBD_FtsA"/>
    <property type="match status" value="1"/>
</dbReference>
<dbReference type="SMART" id="SM00842">
    <property type="entry name" value="FtsA"/>
    <property type="match status" value="1"/>
</dbReference>
<dbReference type="RefSeq" id="WP_027887274.1">
    <property type="nucleotide sequence ID" value="NZ_JBHSXZ010000040.1"/>
</dbReference>
<evidence type="ECO:0000256" key="3">
    <source>
        <dbReference type="ARBA" id="ARBA00023136"/>
    </source>
</evidence>
<keyword evidence="2 5" id="KW-0132">Cell division</keyword>
<keyword evidence="4 5" id="KW-0131">Cell cycle</keyword>
<dbReference type="InterPro" id="IPR050696">
    <property type="entry name" value="FtsA/MreB"/>
</dbReference>
<dbReference type="NCBIfam" id="TIGR01174">
    <property type="entry name" value="ftsA"/>
    <property type="match status" value="1"/>
</dbReference>
<comment type="function">
    <text evidence="5 6">Cell division protein that is involved in the assembly of the Z ring. May serve as a membrane anchor for the Z ring.</text>
</comment>
<gene>
    <name evidence="9" type="primary">ftsA_1</name>
    <name evidence="5" type="synonym">ftsA</name>
    <name evidence="9" type="ORF">Mcate_01358</name>
</gene>
<dbReference type="EMBL" id="QWKX01000028">
    <property type="protein sequence ID" value="RIH77307.1"/>
    <property type="molecule type" value="Genomic_DNA"/>
</dbReference>
<keyword evidence="1 5" id="KW-1003">Cell membrane</keyword>
<dbReference type="PANTHER" id="PTHR32432">
    <property type="entry name" value="CELL DIVISION PROTEIN FTSA-RELATED"/>
    <property type="match status" value="1"/>
</dbReference>
<dbReference type="GO" id="GO:0032153">
    <property type="term" value="C:cell division site"/>
    <property type="evidence" value="ECO:0007669"/>
    <property type="project" value="UniProtKB-UniRule"/>
</dbReference>
<protein>
    <recommendedName>
        <fullName evidence="5 6">Cell division protein FtsA</fullName>
    </recommendedName>
</protein>
<comment type="caution">
    <text evidence="9">The sequence shown here is derived from an EMBL/GenBank/DDBJ whole genome shotgun (WGS) entry which is preliminary data.</text>
</comment>
<evidence type="ECO:0000256" key="1">
    <source>
        <dbReference type="ARBA" id="ARBA00022475"/>
    </source>
</evidence>
<dbReference type="InterPro" id="IPR043129">
    <property type="entry name" value="ATPase_NBD"/>
</dbReference>
<evidence type="ECO:0000256" key="7">
    <source>
        <dbReference type="SAM" id="MobiDB-lite"/>
    </source>
</evidence>
<evidence type="ECO:0000256" key="5">
    <source>
        <dbReference type="HAMAP-Rule" id="MF_02033"/>
    </source>
</evidence>
<evidence type="ECO:0000259" key="8">
    <source>
        <dbReference type="SMART" id="SM00842"/>
    </source>
</evidence>
<evidence type="ECO:0000256" key="4">
    <source>
        <dbReference type="ARBA" id="ARBA00023306"/>
    </source>
</evidence>
<dbReference type="Pfam" id="PF14450">
    <property type="entry name" value="FtsA"/>
    <property type="match status" value="1"/>
</dbReference>
<dbReference type="PIRSF" id="PIRSF003101">
    <property type="entry name" value="FtsA"/>
    <property type="match status" value="1"/>
</dbReference>
<accession>A0A399DYN3</accession>
<reference evidence="9 10" key="1">
    <citation type="submission" date="2018-08" db="EMBL/GenBank/DDBJ databases">
        <title>Meiothermus cateniformans JCM 15151 genome sequencing project.</title>
        <authorList>
            <person name="Da Costa M.S."/>
            <person name="Albuquerque L."/>
            <person name="Raposo P."/>
            <person name="Froufe H.J.C."/>
            <person name="Barroso C.S."/>
            <person name="Egas C."/>
        </authorList>
    </citation>
    <scope>NUCLEOTIDE SEQUENCE [LARGE SCALE GENOMIC DNA]</scope>
    <source>
        <strain evidence="9 10">JCM 15151</strain>
    </source>
</reference>
<comment type="similarity">
    <text evidence="5 6">Belongs to the FtsA/MreB family.</text>
</comment>
<keyword evidence="3 5" id="KW-0472">Membrane</keyword>
<dbReference type="AlphaFoldDB" id="A0A399DYN3"/>
<feature type="domain" description="SHS2" evidence="8">
    <location>
        <begin position="3"/>
        <end position="190"/>
    </location>
</feature>
<dbReference type="Pfam" id="PF02491">
    <property type="entry name" value="SHS2_FTSA"/>
    <property type="match status" value="1"/>
</dbReference>
<dbReference type="GO" id="GO:0043093">
    <property type="term" value="P:FtsZ-dependent cytokinesis"/>
    <property type="evidence" value="ECO:0007669"/>
    <property type="project" value="UniProtKB-UniRule"/>
</dbReference>
<evidence type="ECO:0000256" key="2">
    <source>
        <dbReference type="ARBA" id="ARBA00022618"/>
    </source>
</evidence>
<comment type="subunit">
    <text evidence="5">Self-interacts. Interacts with FtsZ.</text>
</comment>